<dbReference type="GO" id="GO:0051479">
    <property type="term" value="P:mannosylglycerate biosynthetic process"/>
    <property type="evidence" value="ECO:0007669"/>
    <property type="project" value="InterPro"/>
</dbReference>
<protein>
    <submittedName>
        <fullName evidence="4">Mannosyl-3-phosphoglycerate phosphatase</fullName>
    </submittedName>
</protein>
<keyword evidence="1" id="KW-0479">Metal-binding</keyword>
<comment type="caution">
    <text evidence="4">The sequence shown here is derived from an EMBL/GenBank/DDBJ whole genome shotgun (WGS) entry which is preliminary data.</text>
</comment>
<evidence type="ECO:0000256" key="2">
    <source>
        <dbReference type="ARBA" id="ARBA00022801"/>
    </source>
</evidence>
<evidence type="ECO:0000313" key="5">
    <source>
        <dbReference type="Proteomes" id="UP000235803"/>
    </source>
</evidence>
<proteinExistence type="predicted"/>
<reference evidence="4 5" key="1">
    <citation type="submission" date="2018-01" db="EMBL/GenBank/DDBJ databases">
        <title>Halomonas endophytica sp. nov., isolated from storage liquid in the stems of Populus euphratica.</title>
        <authorList>
            <person name="Chen C."/>
        </authorList>
    </citation>
    <scope>NUCLEOTIDE SEQUENCE [LARGE SCALE GENOMIC DNA]</scope>
    <source>
        <strain evidence="4 5">MC28</strain>
    </source>
</reference>
<dbReference type="InterPro" id="IPR023214">
    <property type="entry name" value="HAD_sf"/>
</dbReference>
<keyword evidence="3" id="KW-0460">Magnesium</keyword>
<sequence length="298" mass="32533">MIPPLQDSAMQPRLVFTDLDGSLLDHDSYDWQQARPWLLRLKTLGVPVIPVTCRTRAEMLPLRQRLGLSDTPFIAENGSVVGLPPAWSHAHLEREPPGPDGVVMRNLGLDIAFIRKRLAVWRERLGVAFDTMGEMTLEEIMALTGLDEDDARLARIRQGSEPLVWKSDPSALAPFREALQDDGLRLVQGRRFWHVTGGPDKGGAVTWLVSRFKALRGCEPLTLGLGDGPNDQSLLEAVDQAVIIRGGAVSPLAPRQPALYRSQATGPSGWAEGLAHWWGSDAPRMTPKQGAVPGSGLG</sequence>
<dbReference type="PANTHER" id="PTHR10000">
    <property type="entry name" value="PHOSPHOSERINE PHOSPHATASE"/>
    <property type="match status" value="1"/>
</dbReference>
<dbReference type="OrthoDB" id="193379at2"/>
<organism evidence="4 5">
    <name type="scientific">Billgrantia endophytica</name>
    <dbReference type="NCBI Taxonomy" id="2033802"/>
    <lineage>
        <taxon>Bacteria</taxon>
        <taxon>Pseudomonadati</taxon>
        <taxon>Pseudomonadota</taxon>
        <taxon>Gammaproteobacteria</taxon>
        <taxon>Oceanospirillales</taxon>
        <taxon>Halomonadaceae</taxon>
        <taxon>Billgrantia</taxon>
    </lineage>
</organism>
<dbReference type="InterPro" id="IPR006379">
    <property type="entry name" value="HAD-SF_hydro_IIB"/>
</dbReference>
<gene>
    <name evidence="4" type="ORF">C1H69_17710</name>
</gene>
<dbReference type="PANTHER" id="PTHR10000:SF8">
    <property type="entry name" value="HAD SUPERFAMILY HYDROLASE-LIKE, TYPE 3"/>
    <property type="match status" value="1"/>
</dbReference>
<accession>A0A2N7TYB2</accession>
<evidence type="ECO:0000313" key="4">
    <source>
        <dbReference type="EMBL" id="PMR73182.1"/>
    </source>
</evidence>
<keyword evidence="5" id="KW-1185">Reference proteome</keyword>
<dbReference type="GO" id="GO:0005829">
    <property type="term" value="C:cytosol"/>
    <property type="evidence" value="ECO:0007669"/>
    <property type="project" value="TreeGrafter"/>
</dbReference>
<name>A0A2N7TYB2_9GAMM</name>
<dbReference type="Gene3D" id="3.30.980.20">
    <property type="entry name" value="Putative mannosyl-3-phosphoglycerate phosphatase, domain 2"/>
    <property type="match status" value="1"/>
</dbReference>
<dbReference type="Pfam" id="PF08282">
    <property type="entry name" value="Hydrolase_3"/>
    <property type="match status" value="1"/>
</dbReference>
<dbReference type="SUPFAM" id="SSF56784">
    <property type="entry name" value="HAD-like"/>
    <property type="match status" value="1"/>
</dbReference>
<dbReference type="AlphaFoldDB" id="A0A2N7TYB2"/>
<dbReference type="NCBIfam" id="TIGR01484">
    <property type="entry name" value="HAD-SF-IIB"/>
    <property type="match status" value="1"/>
</dbReference>
<dbReference type="InterPro" id="IPR036412">
    <property type="entry name" value="HAD-like_sf"/>
</dbReference>
<evidence type="ECO:0000256" key="1">
    <source>
        <dbReference type="ARBA" id="ARBA00022723"/>
    </source>
</evidence>
<dbReference type="Gene3D" id="3.40.50.1000">
    <property type="entry name" value="HAD superfamily/HAD-like"/>
    <property type="match status" value="1"/>
</dbReference>
<dbReference type="EMBL" id="PNRF01000037">
    <property type="protein sequence ID" value="PMR73182.1"/>
    <property type="molecule type" value="Genomic_DNA"/>
</dbReference>
<dbReference type="GO" id="GO:0050531">
    <property type="term" value="F:mannosyl-3-phosphoglycerate phosphatase activity"/>
    <property type="evidence" value="ECO:0007669"/>
    <property type="project" value="InterPro"/>
</dbReference>
<keyword evidence="2" id="KW-0378">Hydrolase</keyword>
<dbReference type="Proteomes" id="UP000235803">
    <property type="component" value="Unassembled WGS sequence"/>
</dbReference>
<dbReference type="GO" id="GO:0000287">
    <property type="term" value="F:magnesium ion binding"/>
    <property type="evidence" value="ECO:0007669"/>
    <property type="project" value="TreeGrafter"/>
</dbReference>
<dbReference type="NCBIfam" id="TIGR01486">
    <property type="entry name" value="HAD-SF-IIB-MPGP"/>
    <property type="match status" value="1"/>
</dbReference>
<evidence type="ECO:0000256" key="3">
    <source>
        <dbReference type="ARBA" id="ARBA00022842"/>
    </source>
</evidence>
<dbReference type="InterPro" id="IPR006381">
    <property type="entry name" value="HAD-SF-IIB-MPGP"/>
</dbReference>